<evidence type="ECO:0000313" key="1">
    <source>
        <dbReference type="EMBL" id="KGO96866.1"/>
    </source>
</evidence>
<comment type="caution">
    <text evidence="1">The sequence shown here is derived from an EMBL/GenBank/DDBJ whole genome shotgun (WGS) entry which is preliminary data.</text>
</comment>
<dbReference type="AlphaFoldDB" id="V6SEL2"/>
<dbReference type="eggNOG" id="ENOG502ZEC2">
    <property type="taxonomic scope" value="Bacteria"/>
</dbReference>
<dbReference type="PATRIC" id="fig|1107311.3.peg.211"/>
<keyword evidence="2" id="KW-1185">Reference proteome</keyword>
<reference evidence="1 2" key="2">
    <citation type="journal article" date="2015" name="Stand. Genomic Sci.">
        <title>High quality draft genomic sequence of Flavobacterium enshiense DK69(T) and comparison among Flavobacterium genomes.</title>
        <authorList>
            <person name="Zeng Z."/>
            <person name="Chen C."/>
            <person name="Du H."/>
            <person name="Wang G."/>
            <person name="Li M."/>
        </authorList>
    </citation>
    <scope>NUCLEOTIDE SEQUENCE [LARGE SCALE GENOMIC DNA]</scope>
    <source>
        <strain evidence="1 2">DK69</strain>
    </source>
</reference>
<gene>
    <name evidence="1" type="ORF">Q767_03985</name>
</gene>
<dbReference type="STRING" id="1107311.Q767_03985"/>
<dbReference type="OrthoDB" id="1363388at2"/>
<evidence type="ECO:0000313" key="2">
    <source>
        <dbReference type="Proteomes" id="UP000030149"/>
    </source>
</evidence>
<sequence>MDFTLTIQRGGFAAFEKTGIYPEFLLFHSAQLGTSWRVKLRSEKQNGFLKLKGQIAFHYYFDDGFCKMQSVTNGVVTSEWYPERIVIEMRD</sequence>
<dbReference type="Proteomes" id="UP000030149">
    <property type="component" value="Unassembled WGS sequence"/>
</dbReference>
<reference evidence="2" key="1">
    <citation type="submission" date="2013-09" db="EMBL/GenBank/DDBJ databases">
        <authorList>
            <person name="Zeng Z."/>
            <person name="Chen C."/>
        </authorList>
    </citation>
    <scope>NUCLEOTIDE SEQUENCE [LARGE SCALE GENOMIC DNA]</scope>
    <source>
        <strain evidence="2">DK69</strain>
    </source>
</reference>
<proteinExistence type="predicted"/>
<dbReference type="RefSeq" id="WP_023572270.1">
    <property type="nucleotide sequence ID" value="NZ_AVCS01000003.1"/>
</dbReference>
<accession>V6SEL2</accession>
<name>V6SEL2_9FLAO</name>
<organism evidence="1 2">
    <name type="scientific">Flavobacterium enshiense DK69</name>
    <dbReference type="NCBI Taxonomy" id="1107311"/>
    <lineage>
        <taxon>Bacteria</taxon>
        <taxon>Pseudomonadati</taxon>
        <taxon>Bacteroidota</taxon>
        <taxon>Flavobacteriia</taxon>
        <taxon>Flavobacteriales</taxon>
        <taxon>Flavobacteriaceae</taxon>
        <taxon>Flavobacterium</taxon>
    </lineage>
</organism>
<protein>
    <submittedName>
        <fullName evidence="1">Uncharacterized protein</fullName>
    </submittedName>
</protein>
<dbReference type="EMBL" id="JRLZ01000003">
    <property type="protein sequence ID" value="KGO96866.1"/>
    <property type="molecule type" value="Genomic_DNA"/>
</dbReference>